<comment type="caution">
    <text evidence="2">The sequence shown here is derived from an EMBL/GenBank/DDBJ whole genome shotgun (WGS) entry which is preliminary data.</text>
</comment>
<dbReference type="Proteomes" id="UP000027920">
    <property type="component" value="Unassembled WGS sequence"/>
</dbReference>
<dbReference type="InterPro" id="IPR003673">
    <property type="entry name" value="CoA-Trfase_fam_III"/>
</dbReference>
<sequence>MTLSPLANLKVLELAGAATSPFAGLVLADHGADVVRVDRPSTVFGPQDTLCRGKRSIVVDLKSDPSRKAFVRLADVADIIIDPYRPGVMDRLGAGPKVLCERNPQLIYAHLYGFRPDRSSIYAKRAGHDINYLAVSGVLSLLGRKDEIPAPPANILADFAGGGLVCVVGILLAVIHRSLTGRGQIVSANMVDGTSYLATFARQQLCTPNWNQPRGENLLDGGAPFYEVYETLDGRYMAVGSQEPKFYKILLDGLELNSAELPEQWDRTGWPTMKQIFRDRFKGRTQAAWREIFDHSDSCVTPVLPMSEIETPLQPLVVMSKFSNPQVRSQEEFPLLQKGSGAEKVLVDWLGTSADKYMRIDEKSRILSCPLNSKI</sequence>
<evidence type="ECO:0000313" key="2">
    <source>
        <dbReference type="EMBL" id="KEF51337.1"/>
    </source>
</evidence>
<evidence type="ECO:0000313" key="3">
    <source>
        <dbReference type="Proteomes" id="UP000027920"/>
    </source>
</evidence>
<accession>A0A072NVD1</accession>
<name>A0A072NVD1_9EURO</name>
<keyword evidence="3" id="KW-1185">Reference proteome</keyword>
<dbReference type="InterPro" id="IPR044855">
    <property type="entry name" value="CoA-Trfase_III_dom3_sf"/>
</dbReference>
<organism evidence="2 3">
    <name type="scientific">Exophiala aquamarina CBS 119918</name>
    <dbReference type="NCBI Taxonomy" id="1182545"/>
    <lineage>
        <taxon>Eukaryota</taxon>
        <taxon>Fungi</taxon>
        <taxon>Dikarya</taxon>
        <taxon>Ascomycota</taxon>
        <taxon>Pezizomycotina</taxon>
        <taxon>Eurotiomycetes</taxon>
        <taxon>Chaetothyriomycetidae</taxon>
        <taxon>Chaetothyriales</taxon>
        <taxon>Herpotrichiellaceae</taxon>
        <taxon>Exophiala</taxon>
    </lineage>
</organism>
<dbReference type="VEuPathDB" id="FungiDB:A1O9_12687"/>
<dbReference type="GeneID" id="25287581"/>
<proteinExistence type="inferred from homology"/>
<comment type="similarity">
    <text evidence="1">Belongs to the CoA-transferase III family.</text>
</comment>
<protein>
    <recommendedName>
        <fullName evidence="4">Alpha-methylacyl-CoA racemase</fullName>
    </recommendedName>
</protein>
<dbReference type="RefSeq" id="XP_013253927.1">
    <property type="nucleotide sequence ID" value="XM_013398473.1"/>
</dbReference>
<dbReference type="PANTHER" id="PTHR48228:SF5">
    <property type="entry name" value="ALPHA-METHYLACYL-COA RACEMASE"/>
    <property type="match status" value="1"/>
</dbReference>
<dbReference type="EMBL" id="AMGV01000025">
    <property type="protein sequence ID" value="KEF51337.1"/>
    <property type="molecule type" value="Genomic_DNA"/>
</dbReference>
<gene>
    <name evidence="2" type="ORF">A1O9_12687</name>
</gene>
<dbReference type="Pfam" id="PF02515">
    <property type="entry name" value="CoA_transf_3"/>
    <property type="match status" value="1"/>
</dbReference>
<dbReference type="GO" id="GO:0003824">
    <property type="term" value="F:catalytic activity"/>
    <property type="evidence" value="ECO:0007669"/>
    <property type="project" value="InterPro"/>
</dbReference>
<dbReference type="OrthoDB" id="16747at2759"/>
<evidence type="ECO:0000256" key="1">
    <source>
        <dbReference type="ARBA" id="ARBA00008383"/>
    </source>
</evidence>
<reference evidence="2 3" key="1">
    <citation type="submission" date="2013-03" db="EMBL/GenBank/DDBJ databases">
        <title>The Genome Sequence of Exophiala aquamarina CBS 119918.</title>
        <authorList>
            <consortium name="The Broad Institute Genomics Platform"/>
            <person name="Cuomo C."/>
            <person name="de Hoog S."/>
            <person name="Gorbushina A."/>
            <person name="Walker B."/>
            <person name="Young S.K."/>
            <person name="Zeng Q."/>
            <person name="Gargeya S."/>
            <person name="Fitzgerald M."/>
            <person name="Haas B."/>
            <person name="Abouelleil A."/>
            <person name="Allen A.W."/>
            <person name="Alvarado L."/>
            <person name="Arachchi H.M."/>
            <person name="Berlin A.M."/>
            <person name="Chapman S.B."/>
            <person name="Gainer-Dewar J."/>
            <person name="Goldberg J."/>
            <person name="Griggs A."/>
            <person name="Gujja S."/>
            <person name="Hansen M."/>
            <person name="Howarth C."/>
            <person name="Imamovic A."/>
            <person name="Ireland A."/>
            <person name="Larimer J."/>
            <person name="McCowan C."/>
            <person name="Murphy C."/>
            <person name="Pearson M."/>
            <person name="Poon T.W."/>
            <person name="Priest M."/>
            <person name="Roberts A."/>
            <person name="Saif S."/>
            <person name="Shea T."/>
            <person name="Sisk P."/>
            <person name="Sykes S."/>
            <person name="Wortman J."/>
            <person name="Nusbaum C."/>
            <person name="Birren B."/>
        </authorList>
    </citation>
    <scope>NUCLEOTIDE SEQUENCE [LARGE SCALE GENOMIC DNA]</scope>
    <source>
        <strain evidence="2 3">CBS 119918</strain>
    </source>
</reference>
<dbReference type="AlphaFoldDB" id="A0A072NVD1"/>
<dbReference type="SUPFAM" id="SSF89796">
    <property type="entry name" value="CoA-transferase family III (CaiB/BaiF)"/>
    <property type="match status" value="1"/>
</dbReference>
<dbReference type="Gene3D" id="3.30.1540.10">
    <property type="entry name" value="formyl-coa transferase, domain 3"/>
    <property type="match status" value="1"/>
</dbReference>
<dbReference type="InterPro" id="IPR023606">
    <property type="entry name" value="CoA-Trfase_III_dom_1_sf"/>
</dbReference>
<dbReference type="Gene3D" id="3.40.50.10540">
    <property type="entry name" value="Crotonobetainyl-coa:carnitine coa-transferase, domain 1"/>
    <property type="match status" value="1"/>
</dbReference>
<dbReference type="HOGENOM" id="CLU_033975_5_0_1"/>
<dbReference type="PANTHER" id="PTHR48228">
    <property type="entry name" value="SUCCINYL-COA--D-CITRAMALATE COA-TRANSFERASE"/>
    <property type="match status" value="1"/>
</dbReference>
<dbReference type="InterPro" id="IPR050509">
    <property type="entry name" value="CoA-transferase_III"/>
</dbReference>
<evidence type="ECO:0008006" key="4">
    <source>
        <dbReference type="Google" id="ProtNLM"/>
    </source>
</evidence>
<dbReference type="STRING" id="1182545.A0A072NVD1"/>